<name>A0A382A4K8_9ZZZZ</name>
<reference evidence="1" key="1">
    <citation type="submission" date="2018-05" db="EMBL/GenBank/DDBJ databases">
        <authorList>
            <person name="Lanie J.A."/>
            <person name="Ng W.-L."/>
            <person name="Kazmierczak K.M."/>
            <person name="Andrzejewski T.M."/>
            <person name="Davidsen T.M."/>
            <person name="Wayne K.J."/>
            <person name="Tettelin H."/>
            <person name="Glass J.I."/>
            <person name="Rusch D."/>
            <person name="Podicherti R."/>
            <person name="Tsui H.-C.T."/>
            <person name="Winkler M.E."/>
        </authorList>
    </citation>
    <scope>NUCLEOTIDE SEQUENCE</scope>
</reference>
<gene>
    <name evidence="1" type="ORF">METZ01_LOCUS149322</name>
</gene>
<dbReference type="AlphaFoldDB" id="A0A382A4K8"/>
<organism evidence="1">
    <name type="scientific">marine metagenome</name>
    <dbReference type="NCBI Taxonomy" id="408172"/>
    <lineage>
        <taxon>unclassified sequences</taxon>
        <taxon>metagenomes</taxon>
        <taxon>ecological metagenomes</taxon>
    </lineage>
</organism>
<dbReference type="SUPFAM" id="SSF51735">
    <property type="entry name" value="NAD(P)-binding Rossmann-fold domains"/>
    <property type="match status" value="1"/>
</dbReference>
<sequence>MNTPPAKLSDRLGQPQDAANAVYLLRIPESDCITGEVAVASGVLIM</sequence>
<protein>
    <submittedName>
        <fullName evidence="1">Uncharacterized protein</fullName>
    </submittedName>
</protein>
<evidence type="ECO:0000313" key="1">
    <source>
        <dbReference type="EMBL" id="SVA96468.1"/>
    </source>
</evidence>
<accession>A0A382A4K8</accession>
<dbReference type="InterPro" id="IPR036291">
    <property type="entry name" value="NAD(P)-bd_dom_sf"/>
</dbReference>
<dbReference type="EMBL" id="UINC01023893">
    <property type="protein sequence ID" value="SVA96468.1"/>
    <property type="molecule type" value="Genomic_DNA"/>
</dbReference>
<proteinExistence type="predicted"/>